<evidence type="ECO:0000256" key="1">
    <source>
        <dbReference type="ARBA" id="ARBA00022723"/>
    </source>
</evidence>
<evidence type="ECO:0000256" key="2">
    <source>
        <dbReference type="ARBA" id="ARBA00022771"/>
    </source>
</evidence>
<dbReference type="InParanoid" id="A0A671UU27"/>
<accession>A0A671UU27</accession>
<protein>
    <recommendedName>
        <fullName evidence="6">THAP-type domain-containing protein</fullName>
    </recommendedName>
</protein>
<dbReference type="SUPFAM" id="SSF57716">
    <property type="entry name" value="Glucocorticoid receptor-like (DNA-binding domain)"/>
    <property type="match status" value="1"/>
</dbReference>
<evidence type="ECO:0000256" key="4">
    <source>
        <dbReference type="ARBA" id="ARBA00023125"/>
    </source>
</evidence>
<dbReference type="AlphaFoldDB" id="A0A671UU27"/>
<dbReference type="GO" id="GO:0008270">
    <property type="term" value="F:zinc ion binding"/>
    <property type="evidence" value="ECO:0007669"/>
    <property type="project" value="UniProtKB-KW"/>
</dbReference>
<organism evidence="7 8">
    <name type="scientific">Sparus aurata</name>
    <name type="common">Gilthead sea bream</name>
    <dbReference type="NCBI Taxonomy" id="8175"/>
    <lineage>
        <taxon>Eukaryota</taxon>
        <taxon>Metazoa</taxon>
        <taxon>Chordata</taxon>
        <taxon>Craniata</taxon>
        <taxon>Vertebrata</taxon>
        <taxon>Euteleostomi</taxon>
        <taxon>Actinopterygii</taxon>
        <taxon>Neopterygii</taxon>
        <taxon>Teleostei</taxon>
        <taxon>Neoteleostei</taxon>
        <taxon>Acanthomorphata</taxon>
        <taxon>Eupercaria</taxon>
        <taxon>Spariformes</taxon>
        <taxon>Sparidae</taxon>
        <taxon>Sparus</taxon>
    </lineage>
</organism>
<dbReference type="Pfam" id="PF05485">
    <property type="entry name" value="THAP"/>
    <property type="match status" value="1"/>
</dbReference>
<evidence type="ECO:0000313" key="7">
    <source>
        <dbReference type="Ensembl" id="ENSSAUP00010017474.1"/>
    </source>
</evidence>
<dbReference type="SMART" id="SM00980">
    <property type="entry name" value="THAP"/>
    <property type="match status" value="1"/>
</dbReference>
<dbReference type="InterPro" id="IPR038441">
    <property type="entry name" value="THAP_Znf_sf"/>
</dbReference>
<evidence type="ECO:0000256" key="5">
    <source>
        <dbReference type="PROSITE-ProRule" id="PRU00309"/>
    </source>
</evidence>
<sequence>SPSHGKTTHPGNTGNGAVSLFKFPKEDNVRKWWIDFVKRSYCGGFKITTNTRLCSVHFTPDSYSNYHQVKSGYLKSPLTLVSGAEPTLSVPGLHPPILPTAGAIIMATGIMCLPATVSIPPTANALISATGIMCPPATVSFPPTADALISATGIMCPPATVSFPPTADALISHNDNPHVIFYVHQYSYDKELHVDWAFTFVCNVKHGL</sequence>
<reference evidence="7" key="1">
    <citation type="submission" date="2021-04" db="EMBL/GenBank/DDBJ databases">
        <authorList>
            <consortium name="Wellcome Sanger Institute Data Sharing"/>
        </authorList>
    </citation>
    <scope>NUCLEOTIDE SEQUENCE [LARGE SCALE GENOMIC DNA]</scope>
</reference>
<feature type="domain" description="THAP-type" evidence="6">
    <location>
        <begin position="1"/>
        <end position="89"/>
    </location>
</feature>
<evidence type="ECO:0000259" key="6">
    <source>
        <dbReference type="PROSITE" id="PS50950"/>
    </source>
</evidence>
<dbReference type="SMART" id="SM00692">
    <property type="entry name" value="DM3"/>
    <property type="match status" value="1"/>
</dbReference>
<dbReference type="Proteomes" id="UP000472265">
    <property type="component" value="Chromosome 15"/>
</dbReference>
<keyword evidence="3" id="KW-0862">Zinc</keyword>
<dbReference type="PROSITE" id="PS50950">
    <property type="entry name" value="ZF_THAP"/>
    <property type="match status" value="1"/>
</dbReference>
<keyword evidence="1" id="KW-0479">Metal-binding</keyword>
<dbReference type="Ensembl" id="ENSSAUT00010018481.1">
    <property type="protein sequence ID" value="ENSSAUP00010017474.1"/>
    <property type="gene ID" value="ENSSAUG00010007982.1"/>
</dbReference>
<proteinExistence type="predicted"/>
<reference evidence="7" key="2">
    <citation type="submission" date="2025-08" db="UniProtKB">
        <authorList>
            <consortium name="Ensembl"/>
        </authorList>
    </citation>
    <scope>IDENTIFICATION</scope>
</reference>
<reference evidence="7" key="3">
    <citation type="submission" date="2025-09" db="UniProtKB">
        <authorList>
            <consortium name="Ensembl"/>
        </authorList>
    </citation>
    <scope>IDENTIFICATION</scope>
</reference>
<dbReference type="GO" id="GO:0003677">
    <property type="term" value="F:DNA binding"/>
    <property type="evidence" value="ECO:0007669"/>
    <property type="project" value="UniProtKB-UniRule"/>
</dbReference>
<dbReference type="Gene3D" id="6.20.210.20">
    <property type="entry name" value="THAP domain"/>
    <property type="match status" value="1"/>
</dbReference>
<evidence type="ECO:0000256" key="3">
    <source>
        <dbReference type="ARBA" id="ARBA00022833"/>
    </source>
</evidence>
<dbReference type="GeneTree" id="ENSGT01150000288403"/>
<name>A0A671UU27_SPAAU</name>
<keyword evidence="2 5" id="KW-0863">Zinc-finger</keyword>
<keyword evidence="4 5" id="KW-0238">DNA-binding</keyword>
<keyword evidence="8" id="KW-1185">Reference proteome</keyword>
<dbReference type="InterPro" id="IPR006612">
    <property type="entry name" value="THAP_Znf"/>
</dbReference>
<evidence type="ECO:0000313" key="8">
    <source>
        <dbReference type="Proteomes" id="UP000472265"/>
    </source>
</evidence>